<keyword evidence="3" id="KW-0732">Signal</keyword>
<keyword evidence="1" id="KW-0378">Hydrolase</keyword>
<dbReference type="EMBL" id="CP126662">
    <property type="protein sequence ID" value="WKA04812.1"/>
    <property type="molecule type" value="Genomic_DNA"/>
</dbReference>
<evidence type="ECO:0000256" key="2">
    <source>
        <dbReference type="ARBA" id="ARBA00023295"/>
    </source>
</evidence>
<organism evidence="5 6">
    <name type="scientific">Vitis vinifera</name>
    <name type="common">Grape</name>
    <dbReference type="NCBI Taxonomy" id="29760"/>
    <lineage>
        <taxon>Eukaryota</taxon>
        <taxon>Viridiplantae</taxon>
        <taxon>Streptophyta</taxon>
        <taxon>Embryophyta</taxon>
        <taxon>Tracheophyta</taxon>
        <taxon>Spermatophyta</taxon>
        <taxon>Magnoliopsida</taxon>
        <taxon>eudicotyledons</taxon>
        <taxon>Gunneridae</taxon>
        <taxon>Pentapetalae</taxon>
        <taxon>rosids</taxon>
        <taxon>Vitales</taxon>
        <taxon>Vitaceae</taxon>
        <taxon>Viteae</taxon>
        <taxon>Vitis</taxon>
    </lineage>
</organism>
<evidence type="ECO:0000259" key="4">
    <source>
        <dbReference type="Pfam" id="PF00722"/>
    </source>
</evidence>
<feature type="chain" id="PRO_5046212345" description="GH16 domain-containing protein" evidence="3">
    <location>
        <begin position="32"/>
        <end position="114"/>
    </location>
</feature>
<evidence type="ECO:0000313" key="6">
    <source>
        <dbReference type="Proteomes" id="UP001227230"/>
    </source>
</evidence>
<dbReference type="PANTHER" id="PTHR31062">
    <property type="entry name" value="XYLOGLUCAN ENDOTRANSGLUCOSYLASE/HYDROLASE PROTEIN 8-RELATED"/>
    <property type="match status" value="1"/>
</dbReference>
<dbReference type="SUPFAM" id="SSF49899">
    <property type="entry name" value="Concanavalin A-like lectins/glucanases"/>
    <property type="match status" value="1"/>
</dbReference>
<dbReference type="Pfam" id="PF00722">
    <property type="entry name" value="Glyco_hydro_16"/>
    <property type="match status" value="1"/>
</dbReference>
<proteinExistence type="predicted"/>
<dbReference type="InterPro" id="IPR044791">
    <property type="entry name" value="Beta-glucanase/XTH"/>
</dbReference>
<dbReference type="Proteomes" id="UP001227230">
    <property type="component" value="Chromosome 15"/>
</dbReference>
<gene>
    <name evidence="5" type="ORF">VitviT2T_022817</name>
</gene>
<feature type="domain" description="GH16" evidence="4">
    <location>
        <begin position="74"/>
        <end position="111"/>
    </location>
</feature>
<name>A0ABY9DBS8_VITVI</name>
<protein>
    <recommendedName>
        <fullName evidence="4">GH16 domain-containing protein</fullName>
    </recommendedName>
</protein>
<keyword evidence="2" id="KW-0326">Glycosidase</keyword>
<feature type="signal peptide" evidence="3">
    <location>
        <begin position="1"/>
        <end position="31"/>
    </location>
</feature>
<dbReference type="InterPro" id="IPR008263">
    <property type="entry name" value="GH16_AS"/>
</dbReference>
<evidence type="ECO:0000256" key="1">
    <source>
        <dbReference type="ARBA" id="ARBA00022801"/>
    </source>
</evidence>
<keyword evidence="6" id="KW-1185">Reference proteome</keyword>
<dbReference type="Gene3D" id="2.60.120.200">
    <property type="match status" value="1"/>
</dbReference>
<sequence>MSEHSSLSFSEPKNLWVLYLGLLFMLSRVRGAAPRKCIDVPFSRNYVPTWVFYHIKSYNGGSEIQLVLEKCIEIFTVFYLSSQYLEHDEIDFEFSGNKSGQPSILQTNIFTGRK</sequence>
<dbReference type="InterPro" id="IPR013320">
    <property type="entry name" value="ConA-like_dom_sf"/>
</dbReference>
<accession>A0ABY9DBS8</accession>
<dbReference type="PROSITE" id="PS01034">
    <property type="entry name" value="GH16_1"/>
    <property type="match status" value="1"/>
</dbReference>
<reference evidence="5 6" key="1">
    <citation type="journal article" date="2023" name="Hortic Res">
        <title>The complete reference genome for grapevine (Vitis vinifera L.) genetics and breeding.</title>
        <authorList>
            <person name="Shi X."/>
            <person name="Cao S."/>
            <person name="Wang X."/>
            <person name="Huang S."/>
            <person name="Wang Y."/>
            <person name="Liu Z."/>
            <person name="Liu W."/>
            <person name="Leng X."/>
            <person name="Peng Y."/>
            <person name="Wang N."/>
            <person name="Wang Y."/>
            <person name="Ma Z."/>
            <person name="Xu X."/>
            <person name="Zhang F."/>
            <person name="Xue H."/>
            <person name="Zhong H."/>
            <person name="Wang Y."/>
            <person name="Zhang K."/>
            <person name="Velt A."/>
            <person name="Avia K."/>
            <person name="Holtgrawe D."/>
            <person name="Grimplet J."/>
            <person name="Matus J.T."/>
            <person name="Ware D."/>
            <person name="Wu X."/>
            <person name="Wang H."/>
            <person name="Liu C."/>
            <person name="Fang Y."/>
            <person name="Rustenholz C."/>
            <person name="Cheng Z."/>
            <person name="Xiao H."/>
            <person name="Zhou Y."/>
        </authorList>
    </citation>
    <scope>NUCLEOTIDE SEQUENCE [LARGE SCALE GENOMIC DNA]</scope>
    <source>
        <strain evidence="6">cv. Pinot noir / PN40024</strain>
        <tissue evidence="5">Leaf</tissue>
    </source>
</reference>
<dbReference type="InterPro" id="IPR000757">
    <property type="entry name" value="Beta-glucanase-like"/>
</dbReference>
<evidence type="ECO:0000256" key="3">
    <source>
        <dbReference type="SAM" id="SignalP"/>
    </source>
</evidence>
<evidence type="ECO:0000313" key="5">
    <source>
        <dbReference type="EMBL" id="WKA04812.1"/>
    </source>
</evidence>